<comment type="function">
    <text evidence="3">Catalyzes the hydrolysis of 10-formyltetrahydrofolate (formyl-FH4) to formate and tetrahydrofolate (FH4).</text>
</comment>
<dbReference type="UniPathway" id="UPA00074">
    <property type="reaction ID" value="UER00170"/>
</dbReference>
<keyword evidence="1 3" id="KW-0554">One-carbon metabolism</keyword>
<dbReference type="GO" id="GO:0008864">
    <property type="term" value="F:formyltetrahydrofolate deformylase activity"/>
    <property type="evidence" value="ECO:0007669"/>
    <property type="project" value="UniProtKB-UniRule"/>
</dbReference>
<dbReference type="PRINTS" id="PR01575">
    <property type="entry name" value="FFH4HYDRLASE"/>
</dbReference>
<dbReference type="InterPro" id="IPR002376">
    <property type="entry name" value="Formyl_transf_N"/>
</dbReference>
<keyword evidence="2 3" id="KW-0378">Hydrolase</keyword>
<dbReference type="Proteomes" id="UP000460561">
    <property type="component" value="Unassembled WGS sequence"/>
</dbReference>
<dbReference type="EC" id="3.5.1.10" evidence="3 4"/>
<dbReference type="EMBL" id="WTYQ01000003">
    <property type="protein sequence ID" value="MXP26155.1"/>
    <property type="molecule type" value="Genomic_DNA"/>
</dbReference>
<dbReference type="InterPro" id="IPR004810">
    <property type="entry name" value="PurU"/>
</dbReference>
<dbReference type="InterPro" id="IPR044074">
    <property type="entry name" value="PurU_ACT"/>
</dbReference>
<evidence type="ECO:0000313" key="6">
    <source>
        <dbReference type="EMBL" id="MXP26155.1"/>
    </source>
</evidence>
<gene>
    <name evidence="3 6" type="primary">purU</name>
    <name evidence="6" type="ORF">GRI39_08910</name>
</gene>
<dbReference type="GO" id="GO:0006730">
    <property type="term" value="P:one-carbon metabolic process"/>
    <property type="evidence" value="ECO:0007669"/>
    <property type="project" value="UniProtKB-KW"/>
</dbReference>
<comment type="catalytic activity">
    <reaction evidence="3">
        <text>(6R)-10-formyltetrahydrofolate + H2O = (6S)-5,6,7,8-tetrahydrofolate + formate + H(+)</text>
        <dbReference type="Rhea" id="RHEA:19833"/>
        <dbReference type="ChEBI" id="CHEBI:15377"/>
        <dbReference type="ChEBI" id="CHEBI:15378"/>
        <dbReference type="ChEBI" id="CHEBI:15740"/>
        <dbReference type="ChEBI" id="CHEBI:57453"/>
        <dbReference type="ChEBI" id="CHEBI:195366"/>
        <dbReference type="EC" id="3.5.1.10"/>
    </reaction>
</comment>
<dbReference type="HAMAP" id="MF_01927">
    <property type="entry name" value="PurU"/>
    <property type="match status" value="1"/>
</dbReference>
<dbReference type="PANTHER" id="PTHR42706:SF1">
    <property type="entry name" value="FORMYLTETRAHYDROFOLATE DEFORMYLASE 2, MITOCHONDRIAL"/>
    <property type="match status" value="1"/>
</dbReference>
<dbReference type="NCBIfam" id="TIGR00655">
    <property type="entry name" value="PurU"/>
    <property type="match status" value="1"/>
</dbReference>
<dbReference type="AlphaFoldDB" id="A0A845ABJ7"/>
<dbReference type="InterPro" id="IPR036477">
    <property type="entry name" value="Formyl_transf_N_sf"/>
</dbReference>
<dbReference type="Pfam" id="PF00551">
    <property type="entry name" value="Formyl_trans_N"/>
    <property type="match status" value="1"/>
</dbReference>
<dbReference type="CDD" id="cd08648">
    <property type="entry name" value="FMT_core_Formyl-FH4-Hydrolase_C"/>
    <property type="match status" value="1"/>
</dbReference>
<dbReference type="InterPro" id="IPR041729">
    <property type="entry name" value="Formyl-FH4-Hydrolase_C"/>
</dbReference>
<dbReference type="SUPFAM" id="SSF55021">
    <property type="entry name" value="ACT-like"/>
    <property type="match status" value="1"/>
</dbReference>
<dbReference type="NCBIfam" id="NF004684">
    <property type="entry name" value="PRK06027.1"/>
    <property type="match status" value="1"/>
</dbReference>
<dbReference type="OrthoDB" id="9806170at2"/>
<keyword evidence="3" id="KW-0658">Purine biosynthesis</keyword>
<dbReference type="PROSITE" id="PS51671">
    <property type="entry name" value="ACT"/>
    <property type="match status" value="1"/>
</dbReference>
<name>A0A845ABJ7_9SPHN</name>
<dbReference type="Gene3D" id="3.30.70.260">
    <property type="match status" value="1"/>
</dbReference>
<organism evidence="6 7">
    <name type="scientific">Altericroceibacterium indicum</name>
    <dbReference type="NCBI Taxonomy" id="374177"/>
    <lineage>
        <taxon>Bacteria</taxon>
        <taxon>Pseudomonadati</taxon>
        <taxon>Pseudomonadota</taxon>
        <taxon>Alphaproteobacteria</taxon>
        <taxon>Sphingomonadales</taxon>
        <taxon>Erythrobacteraceae</taxon>
        <taxon>Altericroceibacterium</taxon>
    </lineage>
</organism>
<accession>A0A845ABJ7</accession>
<dbReference type="InterPro" id="IPR002912">
    <property type="entry name" value="ACT_dom"/>
</dbReference>
<proteinExistence type="inferred from homology"/>
<evidence type="ECO:0000256" key="3">
    <source>
        <dbReference type="HAMAP-Rule" id="MF_01927"/>
    </source>
</evidence>
<dbReference type="InterPro" id="IPR045865">
    <property type="entry name" value="ACT-like_dom_sf"/>
</dbReference>
<dbReference type="PIRSF" id="PIRSF036480">
    <property type="entry name" value="FormyFH4_hydr"/>
    <property type="match status" value="1"/>
</dbReference>
<comment type="similarity">
    <text evidence="3">Belongs to the PurU family.</text>
</comment>
<evidence type="ECO:0000313" key="7">
    <source>
        <dbReference type="Proteomes" id="UP000460561"/>
    </source>
</evidence>
<reference evidence="6 7" key="1">
    <citation type="submission" date="2019-12" db="EMBL/GenBank/DDBJ databases">
        <title>Genomic-based taxomic classification of the family Erythrobacteraceae.</title>
        <authorList>
            <person name="Xu L."/>
        </authorList>
    </citation>
    <scope>NUCLEOTIDE SEQUENCE [LARGE SCALE GENOMIC DNA]</scope>
    <source>
        <strain evidence="6 7">DSM 18604</strain>
    </source>
</reference>
<evidence type="ECO:0000259" key="5">
    <source>
        <dbReference type="PROSITE" id="PS51671"/>
    </source>
</evidence>
<dbReference type="GO" id="GO:0006189">
    <property type="term" value="P:'de novo' IMP biosynthetic process"/>
    <property type="evidence" value="ECO:0007669"/>
    <property type="project" value="UniProtKB-UniRule"/>
</dbReference>
<dbReference type="SUPFAM" id="SSF53328">
    <property type="entry name" value="Formyltransferase"/>
    <property type="match status" value="1"/>
</dbReference>
<dbReference type="Gene3D" id="3.40.50.170">
    <property type="entry name" value="Formyl transferase, N-terminal domain"/>
    <property type="match status" value="1"/>
</dbReference>
<keyword evidence="7" id="KW-1185">Reference proteome</keyword>
<dbReference type="CDD" id="cd04875">
    <property type="entry name" value="ACT_F4HF-DF"/>
    <property type="match status" value="1"/>
</dbReference>
<comment type="caution">
    <text evidence="6">The sequence shown here is derived from an EMBL/GenBank/DDBJ whole genome shotgun (WGS) entry which is preliminary data.</text>
</comment>
<feature type="active site" evidence="3">
    <location>
        <position position="277"/>
    </location>
</feature>
<sequence>MAVFACTSIRSAVSRLRLNGSTITTQSIVDRAGARRNAPPLDIITSRRELVSNTSTLALSCKNQSGLVALVSAYLAGHGADITDLQQYADPISGNFFMRAEFDCGSADPAKVRADFQAIADEHSMKWSLREPGYMPKVVLMVSKFDHALGDLLYRMRIGEINMEVVAIINNHPREVLTTSLIGDIPYHHFPITKDTKPQQEAQIKQVVTETGADLVVLARYMQILSDDMASFLNGRCINIHHSFLPGFKGAKPYHQAYKRGVKMIGATSHYVTEDLDEGPIIAQDVAICSHRETPDQLVAKGRDVERRVLAKAVKAHLEDRVFLNGARTVVFES</sequence>
<comment type="pathway">
    <text evidence="3">Purine metabolism; IMP biosynthesis via de novo pathway; formate from 10-formyl-5,6,7,8-tetrahydrofolate: step 1/1.</text>
</comment>
<dbReference type="PANTHER" id="PTHR42706">
    <property type="entry name" value="FORMYLTETRAHYDROFOLATE DEFORMYLASE"/>
    <property type="match status" value="1"/>
</dbReference>
<evidence type="ECO:0000256" key="4">
    <source>
        <dbReference type="NCBIfam" id="TIGR00655"/>
    </source>
</evidence>
<evidence type="ECO:0000256" key="1">
    <source>
        <dbReference type="ARBA" id="ARBA00022563"/>
    </source>
</evidence>
<protein>
    <recommendedName>
        <fullName evidence="3 4">Formyltetrahydrofolate deformylase</fullName>
        <ecNumber evidence="3 4">3.5.1.10</ecNumber>
    </recommendedName>
    <alternativeName>
        <fullName evidence="3">Formyl-FH(4) hydrolase</fullName>
    </alternativeName>
</protein>
<evidence type="ECO:0000256" key="2">
    <source>
        <dbReference type="ARBA" id="ARBA00022801"/>
    </source>
</evidence>
<feature type="domain" description="ACT" evidence="5">
    <location>
        <begin position="56"/>
        <end position="133"/>
    </location>
</feature>